<sequence>VSTATHRPPPLAHISSNDKRVKHSNRQNRIPQVVIDDVKSHIEKKCETRNDCPVKESMYRYIFNTQYNIAFNKPLKDMCDFCFQYTNMCPEEKIKLKPKYDRHMENKNLARDAKEIAKSIAESNPCEGAACSDLQQVMMLPKTCQSGIYFSRKLIIITYRFTPWAPVMHTVMFGMKL</sequence>
<protein>
    <submittedName>
        <fullName evidence="2">Uncharacterized protein</fullName>
    </submittedName>
</protein>
<keyword evidence="3" id="KW-1185">Reference proteome</keyword>
<gene>
    <name evidence="2" type="ORF">MAR_033440</name>
</gene>
<name>A0ABY7G912_MYAAR</name>
<dbReference type="Proteomes" id="UP001164746">
    <property type="component" value="Chromosome 17"/>
</dbReference>
<dbReference type="EMBL" id="CP111028">
    <property type="protein sequence ID" value="WAR30898.1"/>
    <property type="molecule type" value="Genomic_DNA"/>
</dbReference>
<evidence type="ECO:0000313" key="3">
    <source>
        <dbReference type="Proteomes" id="UP001164746"/>
    </source>
</evidence>
<dbReference type="PANTHER" id="PTHR10773">
    <property type="entry name" value="DNA-DIRECTED RNA POLYMERASES I, II, AND III SUBUNIT RPABC2"/>
    <property type="match status" value="1"/>
</dbReference>
<feature type="region of interest" description="Disordered" evidence="1">
    <location>
        <begin position="1"/>
        <end position="28"/>
    </location>
</feature>
<reference evidence="2" key="1">
    <citation type="submission" date="2022-11" db="EMBL/GenBank/DDBJ databases">
        <title>Centuries of genome instability and evolution in soft-shell clam transmissible cancer (bioRxiv).</title>
        <authorList>
            <person name="Hart S.F.M."/>
            <person name="Yonemitsu M.A."/>
            <person name="Giersch R.M."/>
            <person name="Beal B.F."/>
            <person name="Arriagada G."/>
            <person name="Davis B.W."/>
            <person name="Ostrander E.A."/>
            <person name="Goff S.P."/>
            <person name="Metzger M.J."/>
        </authorList>
    </citation>
    <scope>NUCLEOTIDE SEQUENCE</scope>
    <source>
        <strain evidence="2">MELC-2E11</strain>
        <tissue evidence="2">Siphon/mantle</tissue>
    </source>
</reference>
<evidence type="ECO:0000256" key="1">
    <source>
        <dbReference type="SAM" id="MobiDB-lite"/>
    </source>
</evidence>
<dbReference type="PANTHER" id="PTHR10773:SF19">
    <property type="match status" value="1"/>
</dbReference>
<feature type="non-terminal residue" evidence="2">
    <location>
        <position position="1"/>
    </location>
</feature>
<organism evidence="2 3">
    <name type="scientific">Mya arenaria</name>
    <name type="common">Soft-shell clam</name>
    <dbReference type="NCBI Taxonomy" id="6604"/>
    <lineage>
        <taxon>Eukaryota</taxon>
        <taxon>Metazoa</taxon>
        <taxon>Spiralia</taxon>
        <taxon>Lophotrochozoa</taxon>
        <taxon>Mollusca</taxon>
        <taxon>Bivalvia</taxon>
        <taxon>Autobranchia</taxon>
        <taxon>Heteroconchia</taxon>
        <taxon>Euheterodonta</taxon>
        <taxon>Imparidentia</taxon>
        <taxon>Neoheterodontei</taxon>
        <taxon>Myida</taxon>
        <taxon>Myoidea</taxon>
        <taxon>Myidae</taxon>
        <taxon>Mya</taxon>
    </lineage>
</organism>
<evidence type="ECO:0000313" key="2">
    <source>
        <dbReference type="EMBL" id="WAR30898.1"/>
    </source>
</evidence>
<proteinExistence type="predicted"/>
<accession>A0ABY7G912</accession>